<keyword evidence="1" id="KW-0732">Signal</keyword>
<organism evidence="3 4">
    <name type="scientific">Methylomarinum roseum</name>
    <dbReference type="NCBI Taxonomy" id="3067653"/>
    <lineage>
        <taxon>Bacteria</taxon>
        <taxon>Pseudomonadati</taxon>
        <taxon>Pseudomonadota</taxon>
        <taxon>Gammaproteobacteria</taxon>
        <taxon>Methylococcales</taxon>
        <taxon>Methylococcaceae</taxon>
        <taxon>Methylomarinum</taxon>
    </lineage>
</organism>
<accession>A0AAU7NQZ3</accession>
<evidence type="ECO:0000256" key="1">
    <source>
        <dbReference type="SAM" id="SignalP"/>
    </source>
</evidence>
<name>A0AAU7NQZ3_9GAMM</name>
<evidence type="ECO:0000313" key="3">
    <source>
        <dbReference type="EMBL" id="XBS19393.1"/>
    </source>
</evidence>
<dbReference type="RefSeq" id="WP_349431248.1">
    <property type="nucleotide sequence ID" value="NZ_CP157743.1"/>
</dbReference>
<protein>
    <submittedName>
        <fullName evidence="3">Alginate export family protein</fullName>
    </submittedName>
</protein>
<reference evidence="3 4" key="1">
    <citation type="journal article" date="2024" name="Microbiology">
        <title>Methylomarinum rosea sp. nov., a novel halophilic methanotrophic bacterium from the hypersaline Lake Elton.</title>
        <authorList>
            <person name="Suleimanov R.Z."/>
            <person name="Oshkin I.Y."/>
            <person name="Danilova O.V."/>
            <person name="Suzina N.E."/>
            <person name="Dedysh S.N."/>
        </authorList>
    </citation>
    <scope>NUCLEOTIDE SEQUENCE [LARGE SCALE GENOMIC DNA]</scope>
    <source>
        <strain evidence="3 4">Ch1-1</strain>
    </source>
</reference>
<feature type="domain" description="Alginate export" evidence="2">
    <location>
        <begin position="74"/>
        <end position="467"/>
    </location>
</feature>
<dbReference type="Pfam" id="PF13372">
    <property type="entry name" value="Alginate_exp"/>
    <property type="match status" value="1"/>
</dbReference>
<gene>
    <name evidence="3" type="ORF">Q9L42_013585</name>
</gene>
<proteinExistence type="predicted"/>
<dbReference type="KEGG" id="mech:Q9L42_013585"/>
<dbReference type="InterPro" id="IPR025388">
    <property type="entry name" value="Alginate_export_dom"/>
</dbReference>
<feature type="chain" id="PRO_5043448082" evidence="1">
    <location>
        <begin position="24"/>
        <end position="498"/>
    </location>
</feature>
<feature type="signal peptide" evidence="1">
    <location>
        <begin position="1"/>
        <end position="23"/>
    </location>
</feature>
<dbReference type="AlphaFoldDB" id="A0AAU7NQZ3"/>
<dbReference type="EMBL" id="CP157743">
    <property type="protein sequence ID" value="XBS19393.1"/>
    <property type="molecule type" value="Genomic_DNA"/>
</dbReference>
<sequence>MTNNKQSALALAVASLIAQPALASDGSIIESAYDRAEKAYYSKEWKELPDEALIRSNRIKWNRVAKAALNLPDWVEFSLSQRTRYENVGHNWRSGQNPGTNDQLPLLSRIHLGVNQGPFWVMFEGQDSRTHYDEPGDFTRRMVNEFDILQLFGSATFKNVFDTGLRTDFHVGRITLELGKARLIGRNNYPNTTNAFDGGHIALGNDKDWRVRAFLTSPVNRFERQLDESSKKTLFWGTAFESKQLSWLNGEVYYLGISENKDPKRSRHFSTFGAHGYVKEIKKTGDFNKGESGRWYYDFEGIVQDGERRNKDHFAYAGFARIGYSFNVPWIPQVLAEYVYASGSDDPNSGKSQTFDRLFGLRRTGSDLMQTSLYGPFGHSNLEAAGWRLSVRPTGNSRIHFKHHANWLAEAKDAFDGSQVSGGNLQDKTGSSGRWLGHDIELLGEYKFGSNWILSAGYSHWLKGDYFDRLAQLPNRGKLPQGGEKDTDYFFVQSELRF</sequence>
<evidence type="ECO:0000313" key="4">
    <source>
        <dbReference type="Proteomes" id="UP001225378"/>
    </source>
</evidence>
<keyword evidence="4" id="KW-1185">Reference proteome</keyword>
<dbReference type="Proteomes" id="UP001225378">
    <property type="component" value="Chromosome"/>
</dbReference>
<evidence type="ECO:0000259" key="2">
    <source>
        <dbReference type="Pfam" id="PF13372"/>
    </source>
</evidence>